<dbReference type="InterPro" id="IPR017938">
    <property type="entry name" value="Riboflavin_synthase-like_b-brl"/>
</dbReference>
<dbReference type="GO" id="GO:0006811">
    <property type="term" value="P:monoatomic ion transport"/>
    <property type="evidence" value="ECO:0007669"/>
    <property type="project" value="UniProtKB-KW"/>
</dbReference>
<feature type="region of interest" description="Disordered" evidence="13">
    <location>
        <begin position="330"/>
        <end position="352"/>
    </location>
</feature>
<dbReference type="GO" id="GO:0042554">
    <property type="term" value="P:superoxide anion generation"/>
    <property type="evidence" value="ECO:0007669"/>
    <property type="project" value="TreeGrafter"/>
</dbReference>
<feature type="domain" description="DRBM" evidence="15">
    <location>
        <begin position="258"/>
        <end position="322"/>
    </location>
</feature>
<keyword evidence="5 12" id="KW-0694">RNA-binding</keyword>
<evidence type="ECO:0000259" key="15">
    <source>
        <dbReference type="PROSITE" id="PS50137"/>
    </source>
</evidence>
<dbReference type="InterPro" id="IPR000999">
    <property type="entry name" value="RNase_III_dom"/>
</dbReference>
<dbReference type="GO" id="GO:0006952">
    <property type="term" value="P:defense response"/>
    <property type="evidence" value="ECO:0007669"/>
    <property type="project" value="TreeGrafter"/>
</dbReference>
<dbReference type="Proteomes" id="UP001342314">
    <property type="component" value="Unassembled WGS sequence"/>
</dbReference>
<dbReference type="InterPro" id="IPR014720">
    <property type="entry name" value="dsRBD_dom"/>
</dbReference>
<evidence type="ECO:0000313" key="19">
    <source>
        <dbReference type="Proteomes" id="UP001342314"/>
    </source>
</evidence>
<feature type="domain" description="FAD-binding FR-type" evidence="17">
    <location>
        <begin position="623"/>
        <end position="750"/>
    </location>
</feature>
<dbReference type="SUPFAM" id="SSF69065">
    <property type="entry name" value="RNase III domain-like"/>
    <property type="match status" value="1"/>
</dbReference>
<dbReference type="Pfam" id="PF08030">
    <property type="entry name" value="NAD_binding_6"/>
    <property type="match status" value="1"/>
</dbReference>
<keyword evidence="10" id="KW-0813">Transport</keyword>
<keyword evidence="8" id="KW-0560">Oxidoreductase</keyword>
<evidence type="ECO:0000256" key="1">
    <source>
        <dbReference type="ARBA" id="ARBA00004141"/>
    </source>
</evidence>
<evidence type="ECO:0000256" key="14">
    <source>
        <dbReference type="SAM" id="Phobius"/>
    </source>
</evidence>
<evidence type="ECO:0000256" key="5">
    <source>
        <dbReference type="ARBA" id="ARBA00022884"/>
    </source>
</evidence>
<feature type="region of interest" description="Disordered" evidence="13">
    <location>
        <begin position="383"/>
        <end position="442"/>
    </location>
</feature>
<evidence type="ECO:0000256" key="7">
    <source>
        <dbReference type="ARBA" id="ARBA00022989"/>
    </source>
</evidence>
<dbReference type="GO" id="GO:0043020">
    <property type="term" value="C:NADPH oxidase complex"/>
    <property type="evidence" value="ECO:0007669"/>
    <property type="project" value="TreeGrafter"/>
</dbReference>
<dbReference type="InterPro" id="IPR050369">
    <property type="entry name" value="RBOH/FRE"/>
</dbReference>
<feature type="transmembrane region" description="Helical" evidence="14">
    <location>
        <begin position="602"/>
        <end position="621"/>
    </location>
</feature>
<dbReference type="PROSITE" id="PS50142">
    <property type="entry name" value="RNASE_3_2"/>
    <property type="match status" value="1"/>
</dbReference>
<evidence type="ECO:0000256" key="9">
    <source>
        <dbReference type="ARBA" id="ARBA00023004"/>
    </source>
</evidence>
<sequence length="909" mass="102926">MPTPPPVDLRNPVAFQHPSLAPAEPNPHSRAAQKMRQQVPTEAQPLHTYEMHEVSSAWMMGQQLLELAATELLVEKYGHFGVDALQVVRELVIGSDFLAEQALYYNLLDRVADDPVMRDTLAADRELCASLFRSYVGGIFSQHGRRYVRQWVRSCLRAVMHAHERQLRRAASDARRQGARASAPLRKLEALCRAHGVEPEWTEQVKGLPPNQLFRVEVEFLGVKAAGLGRTLQLAKASAVQHALGLKNQIVPHDDGIDWTSHLYRYLQKRRAPPPTFETYLDDYSYYACRLTALKETYVATGVSKRQARVHAARLAMRTLGVDPVDVPLEANPRNLRDRQRKKAPARASSTLAYLQDDRDAADTAQRDGLVTIPLTPTSASLMRRAVSRQQHQQRSNGSAIGSEGARRQNEAERDRLQGLMRSDTMASRARSPRLARTSGGGGVEMQARVKVWLMHEARTTFGKTYVLARATALVLHVDVAFLLLPICRSFITLMRRTPMIRKLPLDESVAFHRLVAYSLIFWVIVHVISHLFNSWWLAKTWTNSTAPCLVAALEINGTTGPYLTGWIMVAICLVMTWFATEKRRRKNFERFFYTHHLAIPFWQIGLFWLFWLGGGAVYIVERVLREIRSRHRTYISKVIAHPGKTVELQIKKEKTTMRPGQYILLNCPAVSLWQWHPFTLTNAPEEDHLSVHFRVVGDWTAELAKLLGCELDPRDQQSKEVGGEETNLPIVSVLPRIMVDGPFGTASEDVLRYEVAVLVGAGIGVTPFASVLKHIWYRLHAPDGQALRLRKVYFFWICRDYASFEWFQSLLLAIEEQDVGNRIEIHTYLTGRIQTSDAINIVANDVGNYGRPNWDRVFLSLSDEHPSTSIGCFFCGPKPLASTLHKACIQHSSADRGGTRFTFSKERF</sequence>
<accession>A0AAV5GBX0</accession>
<dbReference type="SUPFAM" id="SSF54768">
    <property type="entry name" value="dsRNA-binding domain-like"/>
    <property type="match status" value="2"/>
</dbReference>
<evidence type="ECO:0000259" key="16">
    <source>
        <dbReference type="PROSITE" id="PS50142"/>
    </source>
</evidence>
<dbReference type="SUPFAM" id="SSF63380">
    <property type="entry name" value="Riboflavin synthase domain-like"/>
    <property type="match status" value="1"/>
</dbReference>
<dbReference type="CDD" id="cd06186">
    <property type="entry name" value="NOX_Duox_like_FAD_NADP"/>
    <property type="match status" value="1"/>
</dbReference>
<keyword evidence="2" id="KW-0349">Heme</keyword>
<keyword evidence="19" id="KW-1185">Reference proteome</keyword>
<keyword evidence="3 14" id="KW-0812">Transmembrane</keyword>
<dbReference type="AlphaFoldDB" id="A0AAV5GBX0"/>
<dbReference type="SFLD" id="SFLDG01169">
    <property type="entry name" value="NADPH_oxidase_subgroup_(NOX)"/>
    <property type="match status" value="1"/>
</dbReference>
<feature type="compositionally biased region" description="Basic and acidic residues" evidence="13">
    <location>
        <begin position="405"/>
        <end position="417"/>
    </location>
</feature>
<dbReference type="InterPro" id="IPR039261">
    <property type="entry name" value="FNR_nucleotide-bd"/>
</dbReference>
<keyword evidence="9" id="KW-0408">Iron</keyword>
<keyword evidence="10" id="KW-0406">Ion transport</keyword>
<dbReference type="GO" id="GO:0003723">
    <property type="term" value="F:RNA binding"/>
    <property type="evidence" value="ECO:0007669"/>
    <property type="project" value="UniProtKB-UniRule"/>
</dbReference>
<evidence type="ECO:0000256" key="3">
    <source>
        <dbReference type="ARBA" id="ARBA00022692"/>
    </source>
</evidence>
<evidence type="ECO:0000313" key="18">
    <source>
        <dbReference type="EMBL" id="GJN87954.1"/>
    </source>
</evidence>
<dbReference type="Gene3D" id="1.10.1520.10">
    <property type="entry name" value="Ribonuclease III domain"/>
    <property type="match status" value="1"/>
</dbReference>
<comment type="caution">
    <text evidence="18">The sequence shown here is derived from an EMBL/GenBank/DDBJ whole genome shotgun (WGS) entry which is preliminary data.</text>
</comment>
<evidence type="ECO:0000256" key="2">
    <source>
        <dbReference type="ARBA" id="ARBA00022617"/>
    </source>
</evidence>
<dbReference type="GO" id="GO:0006396">
    <property type="term" value="P:RNA processing"/>
    <property type="evidence" value="ECO:0007669"/>
    <property type="project" value="InterPro"/>
</dbReference>
<evidence type="ECO:0000256" key="13">
    <source>
        <dbReference type="SAM" id="MobiDB-lite"/>
    </source>
</evidence>
<dbReference type="EMBL" id="BQKY01000002">
    <property type="protein sequence ID" value="GJN87954.1"/>
    <property type="molecule type" value="Genomic_DNA"/>
</dbReference>
<evidence type="ECO:0000256" key="11">
    <source>
        <dbReference type="ARBA" id="ARBA00023136"/>
    </source>
</evidence>
<evidence type="ECO:0000256" key="10">
    <source>
        <dbReference type="ARBA" id="ARBA00023065"/>
    </source>
</evidence>
<evidence type="ECO:0000256" key="8">
    <source>
        <dbReference type="ARBA" id="ARBA00023002"/>
    </source>
</evidence>
<dbReference type="InterPro" id="IPR017927">
    <property type="entry name" value="FAD-bd_FR_type"/>
</dbReference>
<dbReference type="SFLD" id="SFLDG01168">
    <property type="entry name" value="Ferric_reductase_subgroup_(FRE"/>
    <property type="match status" value="1"/>
</dbReference>
<dbReference type="InterPro" id="IPR036389">
    <property type="entry name" value="RNase_III_sf"/>
</dbReference>
<dbReference type="FunFam" id="3.40.50.80:FF:000004">
    <property type="entry name" value="NADPH oxidase isoform 2"/>
    <property type="match status" value="1"/>
</dbReference>
<evidence type="ECO:0000256" key="6">
    <source>
        <dbReference type="ARBA" id="ARBA00022982"/>
    </source>
</evidence>
<keyword evidence="6" id="KW-0249">Electron transport</keyword>
<dbReference type="Gene3D" id="3.30.160.20">
    <property type="match status" value="2"/>
</dbReference>
<keyword evidence="4" id="KW-0479">Metal-binding</keyword>
<dbReference type="PROSITE" id="PS51384">
    <property type="entry name" value="FAD_FR"/>
    <property type="match status" value="1"/>
</dbReference>
<feature type="transmembrane region" description="Helical" evidence="14">
    <location>
        <begin position="474"/>
        <end position="494"/>
    </location>
</feature>
<dbReference type="GO" id="GO:0046872">
    <property type="term" value="F:metal ion binding"/>
    <property type="evidence" value="ECO:0007669"/>
    <property type="project" value="UniProtKB-KW"/>
</dbReference>
<evidence type="ECO:0008006" key="20">
    <source>
        <dbReference type="Google" id="ProtNLM"/>
    </source>
</evidence>
<keyword evidence="11 14" id="KW-0472">Membrane</keyword>
<dbReference type="Pfam" id="PF08022">
    <property type="entry name" value="FAD_binding_8"/>
    <property type="match status" value="1"/>
</dbReference>
<feature type="compositionally biased region" description="Polar residues" evidence="13">
    <location>
        <begin position="388"/>
        <end position="400"/>
    </location>
</feature>
<name>A0AAV5GBX0_9BASI</name>
<feature type="domain" description="RNase III" evidence="16">
    <location>
        <begin position="59"/>
        <end position="144"/>
    </location>
</feature>
<dbReference type="InterPro" id="IPR013121">
    <property type="entry name" value="Fe_red_NAD-bd_6"/>
</dbReference>
<organism evidence="18 19">
    <name type="scientific">Rhodotorula paludigena</name>
    <dbReference type="NCBI Taxonomy" id="86838"/>
    <lineage>
        <taxon>Eukaryota</taxon>
        <taxon>Fungi</taxon>
        <taxon>Dikarya</taxon>
        <taxon>Basidiomycota</taxon>
        <taxon>Pucciniomycotina</taxon>
        <taxon>Microbotryomycetes</taxon>
        <taxon>Sporidiobolales</taxon>
        <taxon>Sporidiobolaceae</taxon>
        <taxon>Rhodotorula</taxon>
    </lineage>
</organism>
<comment type="subcellular location">
    <subcellularLocation>
        <location evidence="1">Membrane</location>
        <topology evidence="1">Multi-pass membrane protein</topology>
    </subcellularLocation>
</comment>
<evidence type="ECO:0000256" key="4">
    <source>
        <dbReference type="ARBA" id="ARBA00022723"/>
    </source>
</evidence>
<evidence type="ECO:0000256" key="12">
    <source>
        <dbReference type="PROSITE-ProRule" id="PRU00266"/>
    </source>
</evidence>
<dbReference type="GO" id="GO:0016175">
    <property type="term" value="F:superoxide-generating NAD(P)H oxidase activity"/>
    <property type="evidence" value="ECO:0007669"/>
    <property type="project" value="TreeGrafter"/>
</dbReference>
<dbReference type="Gene3D" id="2.40.30.10">
    <property type="entry name" value="Translation factors"/>
    <property type="match status" value="1"/>
</dbReference>
<dbReference type="PROSITE" id="PS50137">
    <property type="entry name" value="DS_RBD"/>
    <property type="match status" value="1"/>
</dbReference>
<dbReference type="Gene3D" id="3.40.50.80">
    <property type="entry name" value="Nucleotide-binding domain of ferredoxin-NADP reductase (FNR) module"/>
    <property type="match status" value="1"/>
</dbReference>
<feature type="transmembrane region" description="Helical" evidence="14">
    <location>
        <begin position="515"/>
        <end position="533"/>
    </location>
</feature>
<feature type="transmembrane region" description="Helical" evidence="14">
    <location>
        <begin position="564"/>
        <end position="581"/>
    </location>
</feature>
<dbReference type="SUPFAM" id="SSF52343">
    <property type="entry name" value="Ferredoxin reductase-like, C-terminal NADP-linked domain"/>
    <property type="match status" value="1"/>
</dbReference>
<dbReference type="SFLD" id="SFLDS00052">
    <property type="entry name" value="Ferric_Reductase_Domain"/>
    <property type="match status" value="1"/>
</dbReference>
<dbReference type="PANTHER" id="PTHR11972">
    <property type="entry name" value="NADPH OXIDASE"/>
    <property type="match status" value="1"/>
</dbReference>
<reference evidence="18 19" key="1">
    <citation type="submission" date="2021-12" db="EMBL/GenBank/DDBJ databases">
        <title>High titer production of polyol ester of fatty acids by Rhodotorula paludigena BS15 towards product separation-free biomass refinery.</title>
        <authorList>
            <person name="Mano J."/>
            <person name="Ono H."/>
            <person name="Tanaka T."/>
            <person name="Naito K."/>
            <person name="Sushida H."/>
            <person name="Ike M."/>
            <person name="Tokuyasu K."/>
            <person name="Kitaoka M."/>
        </authorList>
    </citation>
    <scope>NUCLEOTIDE SEQUENCE [LARGE SCALE GENOMIC DNA]</scope>
    <source>
        <strain evidence="18 19">BS15</strain>
    </source>
</reference>
<dbReference type="InterPro" id="IPR013130">
    <property type="entry name" value="Fe3_Rdtase_TM_dom"/>
</dbReference>
<dbReference type="Pfam" id="PF01794">
    <property type="entry name" value="Ferric_reduct"/>
    <property type="match status" value="1"/>
</dbReference>
<proteinExistence type="predicted"/>
<dbReference type="PANTHER" id="PTHR11972:SF153">
    <property type="entry name" value="SUPEROXIDE-GENERATING NADPH OXIDASE HEAVY CHAIN SUBUNIT A"/>
    <property type="match status" value="1"/>
</dbReference>
<gene>
    <name evidence="18" type="ORF">Rhopal_000909-T1</name>
</gene>
<dbReference type="GO" id="GO:0004525">
    <property type="term" value="F:ribonuclease III activity"/>
    <property type="evidence" value="ECO:0007669"/>
    <property type="project" value="InterPro"/>
</dbReference>
<keyword evidence="7 14" id="KW-1133">Transmembrane helix</keyword>
<dbReference type="CDD" id="cd00048">
    <property type="entry name" value="DSRM_SF"/>
    <property type="match status" value="2"/>
</dbReference>
<dbReference type="SMART" id="SM00358">
    <property type="entry name" value="DSRM"/>
    <property type="match status" value="2"/>
</dbReference>
<evidence type="ECO:0000259" key="17">
    <source>
        <dbReference type="PROSITE" id="PS51384"/>
    </source>
</evidence>
<dbReference type="InterPro" id="IPR013112">
    <property type="entry name" value="FAD-bd_8"/>
</dbReference>
<protein>
    <recommendedName>
        <fullName evidence="20">NADPH oxidase</fullName>
    </recommendedName>
</protein>